<feature type="transmembrane region" description="Helical" evidence="1">
    <location>
        <begin position="6"/>
        <end position="26"/>
    </location>
</feature>
<proteinExistence type="predicted"/>
<keyword evidence="1" id="KW-0812">Transmembrane</keyword>
<organism evidence="2 3">
    <name type="scientific">Vibrio ouci</name>
    <dbReference type="NCBI Taxonomy" id="2499078"/>
    <lineage>
        <taxon>Bacteria</taxon>
        <taxon>Pseudomonadati</taxon>
        <taxon>Pseudomonadota</taxon>
        <taxon>Gammaproteobacteria</taxon>
        <taxon>Vibrionales</taxon>
        <taxon>Vibrionaceae</taxon>
        <taxon>Vibrio</taxon>
    </lineage>
</organism>
<dbReference type="EMBL" id="SATR01000138">
    <property type="protein sequence ID" value="TFH89048.1"/>
    <property type="molecule type" value="Genomic_DNA"/>
</dbReference>
<protein>
    <submittedName>
        <fullName evidence="2">Uncharacterized protein</fullName>
    </submittedName>
</protein>
<reference evidence="2 3" key="1">
    <citation type="submission" date="2019-01" db="EMBL/GenBank/DDBJ databases">
        <title>Vibrio BEI176 sp. nov, a marine bacterium isolated from China: eastern marignal seas.</title>
        <authorList>
            <person name="Li B."/>
        </authorList>
    </citation>
    <scope>NUCLEOTIDE SEQUENCE [LARGE SCALE GENOMIC DNA]</scope>
    <source>
        <strain evidence="2 3">BEI176</strain>
    </source>
</reference>
<evidence type="ECO:0000256" key="1">
    <source>
        <dbReference type="SAM" id="Phobius"/>
    </source>
</evidence>
<dbReference type="Proteomes" id="UP000297753">
    <property type="component" value="Unassembled WGS sequence"/>
</dbReference>
<evidence type="ECO:0000313" key="3">
    <source>
        <dbReference type="Proteomes" id="UP000297753"/>
    </source>
</evidence>
<sequence length="154" mass="18279">MDVVFELLKLGAVGLIAGLFTSFIALKDYRYKKWWELRVSAYQTLIEALSDLVYYYERLYNAELLKQELNPEFEKKLEHYHDLAFPKVRKAADLGAFLFSEDVNSVLSKYMESRWDKHQTYGDFLDMRLYQTKLCLKSVVNASKSDLKVKRRWL</sequence>
<dbReference type="OrthoDB" id="7062712at2"/>
<gene>
    <name evidence="2" type="ORF">ELS82_24420</name>
</gene>
<keyword evidence="1" id="KW-1133">Transmembrane helix</keyword>
<name>A0A4Y8W9J5_9VIBR</name>
<keyword evidence="3" id="KW-1185">Reference proteome</keyword>
<comment type="caution">
    <text evidence="2">The sequence shown here is derived from an EMBL/GenBank/DDBJ whole genome shotgun (WGS) entry which is preliminary data.</text>
</comment>
<dbReference type="AlphaFoldDB" id="A0A4Y8W9J5"/>
<keyword evidence="1" id="KW-0472">Membrane</keyword>
<accession>A0A4Y8W9J5</accession>
<dbReference type="RefSeq" id="WP_134837707.1">
    <property type="nucleotide sequence ID" value="NZ_SATR01000138.1"/>
</dbReference>
<evidence type="ECO:0000313" key="2">
    <source>
        <dbReference type="EMBL" id="TFH89048.1"/>
    </source>
</evidence>